<feature type="domain" description="Response regulatory" evidence="2">
    <location>
        <begin position="1"/>
        <end position="69"/>
    </location>
</feature>
<accession>A0A258CQR6</accession>
<evidence type="ECO:0000259" key="2">
    <source>
        <dbReference type="PROSITE" id="PS50110"/>
    </source>
</evidence>
<protein>
    <recommendedName>
        <fullName evidence="2">Response regulatory domain-containing protein</fullName>
    </recommendedName>
</protein>
<dbReference type="EMBL" id="NCDQ01000590">
    <property type="protein sequence ID" value="OYW97817.1"/>
    <property type="molecule type" value="Genomic_DNA"/>
</dbReference>
<organism evidence="3 4">
    <name type="scientific">Caulobacter vibrioides</name>
    <name type="common">Caulobacter crescentus</name>
    <dbReference type="NCBI Taxonomy" id="155892"/>
    <lineage>
        <taxon>Bacteria</taxon>
        <taxon>Pseudomonadati</taxon>
        <taxon>Pseudomonadota</taxon>
        <taxon>Alphaproteobacteria</taxon>
        <taxon>Caulobacterales</taxon>
        <taxon>Caulobacteraceae</taxon>
        <taxon>Caulobacter</taxon>
    </lineage>
</organism>
<dbReference type="GO" id="GO:0000160">
    <property type="term" value="P:phosphorelay signal transduction system"/>
    <property type="evidence" value="ECO:0007669"/>
    <property type="project" value="InterPro"/>
</dbReference>
<comment type="caution">
    <text evidence="3">The sequence shown here is derived from an EMBL/GenBank/DDBJ whole genome shotgun (WGS) entry which is preliminary data.</text>
</comment>
<evidence type="ECO:0000313" key="3">
    <source>
        <dbReference type="EMBL" id="OYW97817.1"/>
    </source>
</evidence>
<proteinExistence type="predicted"/>
<reference evidence="3 4" key="1">
    <citation type="submission" date="2017-03" db="EMBL/GenBank/DDBJ databases">
        <title>Lifting the veil on microbial sulfur biogeochemistry in mining wastewaters.</title>
        <authorList>
            <person name="Kantor R.S."/>
            <person name="Colenbrander Nelson T."/>
            <person name="Marshall S."/>
            <person name="Bennett D."/>
            <person name="Apte S."/>
            <person name="Camacho D."/>
            <person name="Thomas B.C."/>
            <person name="Warren L.A."/>
            <person name="Banfield J.F."/>
        </authorList>
    </citation>
    <scope>NUCLEOTIDE SEQUENCE [LARGE SCALE GENOMIC DNA]</scope>
    <source>
        <strain evidence="3">32-67-7</strain>
    </source>
</reference>
<dbReference type="CDD" id="cd00156">
    <property type="entry name" value="REC"/>
    <property type="match status" value="1"/>
</dbReference>
<evidence type="ECO:0000313" key="4">
    <source>
        <dbReference type="Proteomes" id="UP000215616"/>
    </source>
</evidence>
<dbReference type="PROSITE" id="PS50110">
    <property type="entry name" value="RESPONSE_REGULATORY"/>
    <property type="match status" value="1"/>
</dbReference>
<dbReference type="SUPFAM" id="SSF52172">
    <property type="entry name" value="CheY-like"/>
    <property type="match status" value="1"/>
</dbReference>
<sequence>GLVSDIDLGPGDNGFDVARRARKAYPGIPVVFVSGAAASRHLAEGVEGSVFIHKPYHPRQVIEALSMLSRPQAA</sequence>
<dbReference type="InterPro" id="IPR011006">
    <property type="entry name" value="CheY-like_superfamily"/>
</dbReference>
<dbReference type="Gene3D" id="3.40.50.2300">
    <property type="match status" value="1"/>
</dbReference>
<dbReference type="AlphaFoldDB" id="A0A258CQR6"/>
<dbReference type="InterPro" id="IPR001789">
    <property type="entry name" value="Sig_transdc_resp-reg_receiver"/>
</dbReference>
<feature type="non-terminal residue" evidence="3">
    <location>
        <position position="1"/>
    </location>
</feature>
<dbReference type="Proteomes" id="UP000215616">
    <property type="component" value="Unassembled WGS sequence"/>
</dbReference>
<name>A0A258CQR6_CAUVI</name>
<feature type="modified residue" description="4-aspartylphosphate" evidence="1">
    <location>
        <position position="5"/>
    </location>
</feature>
<gene>
    <name evidence="3" type="ORF">B7Z12_20945</name>
</gene>
<evidence type="ECO:0000256" key="1">
    <source>
        <dbReference type="PROSITE-ProRule" id="PRU00169"/>
    </source>
</evidence>
<keyword evidence="1" id="KW-0597">Phosphoprotein</keyword>